<evidence type="ECO:0000259" key="11">
    <source>
        <dbReference type="PROSITE" id="PS51061"/>
    </source>
</evidence>
<dbReference type="PROSITE" id="PS51061">
    <property type="entry name" value="R3H"/>
    <property type="match status" value="1"/>
</dbReference>
<dbReference type="InterPro" id="IPR001374">
    <property type="entry name" value="R3H_dom"/>
</dbReference>
<keyword evidence="3" id="KW-0479">Metal-binding</keyword>
<keyword evidence="8" id="KW-0804">Transcription</keyword>
<dbReference type="GO" id="GO:0000122">
    <property type="term" value="P:negative regulation of transcription by RNA polymerase II"/>
    <property type="evidence" value="ECO:0007669"/>
    <property type="project" value="TreeGrafter"/>
</dbReference>
<dbReference type="InterPro" id="IPR036867">
    <property type="entry name" value="R3H_dom_sf"/>
</dbReference>
<keyword evidence="5" id="KW-0863">Zinc-finger</keyword>
<accession>A0A498S5U8</accession>
<feature type="domain" description="R3H" evidence="11">
    <location>
        <begin position="899"/>
        <end position="968"/>
    </location>
</feature>
<dbReference type="Pfam" id="PF01424">
    <property type="entry name" value="R3H"/>
    <property type="match status" value="1"/>
</dbReference>
<dbReference type="SMART" id="SM00393">
    <property type="entry name" value="R3H"/>
    <property type="match status" value="1"/>
</dbReference>
<keyword evidence="4" id="KW-0677">Repeat</keyword>
<evidence type="ECO:0000313" key="12">
    <source>
        <dbReference type="EMBL" id="VBB27017.1"/>
    </source>
</evidence>
<proteinExistence type="inferred from homology"/>
<keyword evidence="9" id="KW-0539">Nucleus</keyword>
<evidence type="ECO:0000256" key="6">
    <source>
        <dbReference type="ARBA" id="ARBA00022833"/>
    </source>
</evidence>
<dbReference type="PANTHER" id="PTHR12360:SF12">
    <property type="entry name" value="TRANSCRIPTIONAL REPRESSOR NF-X1"/>
    <property type="match status" value="1"/>
</dbReference>
<dbReference type="GO" id="GO:0008270">
    <property type="term" value="F:zinc ion binding"/>
    <property type="evidence" value="ECO:0007669"/>
    <property type="project" value="UniProtKB-KW"/>
</dbReference>
<evidence type="ECO:0000256" key="10">
    <source>
        <dbReference type="SAM" id="MobiDB-lite"/>
    </source>
</evidence>
<dbReference type="PANTHER" id="PTHR12360">
    <property type="entry name" value="NUCLEAR TRANSCRIPTION FACTOR, X-BOX BINDING 1 NFX1"/>
    <property type="match status" value="1"/>
</dbReference>
<reference evidence="12 13" key="1">
    <citation type="submission" date="2018-08" db="EMBL/GenBank/DDBJ databases">
        <authorList>
            <person name="Laetsch R D."/>
            <person name="Stevens L."/>
            <person name="Kumar S."/>
            <person name="Blaxter L. M."/>
        </authorList>
    </citation>
    <scope>NUCLEOTIDE SEQUENCE [LARGE SCALE GENOMIC DNA]</scope>
</reference>
<dbReference type="OrthoDB" id="6512771at2759"/>
<feature type="compositionally biased region" description="Low complexity" evidence="10">
    <location>
        <begin position="132"/>
        <end position="149"/>
    </location>
</feature>
<sequence>MQKDISKTSGAATNICANGERATTVPFRIEQNCRRVGGRWRRGRSAHCGRRNQPVFFGPSAEFSTPPHAIFDIPPRVLPANMFNANVVPPSERDAQFDLQFAPFMNHFPTYQFDSYPPRFYDNAPPLSLNESGSIHPSSSSSSAHNLHSIRGGKTNCHKVRRENAKKSRYNYQKLPSEQFSQLNLEGEMTDIQEGYGCPPSYVMESYRDQTELSEATHDDCNSEIPTSVNEIFQRGITHREHDSLQTLRDRLKKQLEEENYECMICCQIIRANEWIWTCKKCYHMFHINRANSYGCITQWAAKSFKADVGWRCPSCQNVTFELPKQYRCFCTKKLNPPTQRFPDMPHSCNGICGKIRGGGCVHPCTDQCHPGPCSECPRTITQKCNCGRQIIAGRCGKQLEFKCSMVCGKTLNCGIHKCEIICHQGECNACEHVITQKCFCGLEERVVPCTALNLKVTSFSCGAPCTGMYSCDIHKCELRCHDKHGRDDCGLCSLSPERKEYCPCGRTLIVELEKVTRTSCTDPVPTCKNVCGKVLACGPEDKPHRCMQLCHVGSCSRCPSSCLISCRCKAVKKIIPCKEFVLYSGEILHLAENPYLCVRRCKKLKTCQNHRCRAVCCIDEEHVCMQICGKKLNCGIHNCDRLCHVGQCPRCLQASFEEQYCLCGHTVREPPVPCGTSLPPCDQPCSRQHPCNHPPMHSCHAEPECPPCTVLTQKPCYGAHEIRANIPCFLNDVSCGRPCDKKLSCKVHRCKRICHAGQCLVNECQQPCSKRRVGEACDHICGLPCHGDTPCPKTKVAITCSCLRKSSEMHCSDVEKAYQKFLSLKVMEDNHLNISAENRLLKRSLSVEKYHCLPCDIECQRALRNKKMAEILNISRPDATNAVSVYTTFLKNKLKTNYEELLDIENTLVELVHDLNADPNVTTVSHSFPPMYSEMRRIIHEYSRHFGIETASYGQEPGRNVVATAKRDVSCMPAVLLTATKRYSETSSTSGTVAVVPPKTLSSISKNLSVENRMQQLQSVGKVLKRGVKEPLTSQK</sequence>
<evidence type="ECO:0000313" key="13">
    <source>
        <dbReference type="Proteomes" id="UP000276991"/>
    </source>
</evidence>
<dbReference type="SUPFAM" id="SSF82708">
    <property type="entry name" value="R3H domain"/>
    <property type="match status" value="1"/>
</dbReference>
<evidence type="ECO:0000256" key="1">
    <source>
        <dbReference type="ARBA" id="ARBA00004123"/>
    </source>
</evidence>
<keyword evidence="7" id="KW-0805">Transcription regulation</keyword>
<name>A0A498S5U8_ACAVI</name>
<dbReference type="Gene3D" id="3.30.1370.50">
    <property type="entry name" value="R3H-like domain"/>
    <property type="match status" value="1"/>
</dbReference>
<dbReference type="InterPro" id="IPR034078">
    <property type="entry name" value="NFX1_fam"/>
</dbReference>
<dbReference type="Pfam" id="PF01422">
    <property type="entry name" value="zf-NF-X1"/>
    <property type="match status" value="5"/>
</dbReference>
<evidence type="ECO:0000256" key="7">
    <source>
        <dbReference type="ARBA" id="ARBA00023015"/>
    </source>
</evidence>
<evidence type="ECO:0000256" key="8">
    <source>
        <dbReference type="ARBA" id="ARBA00023163"/>
    </source>
</evidence>
<gene>
    <name evidence="12" type="ORF">NAV_LOCUS1847</name>
</gene>
<dbReference type="GO" id="GO:0000977">
    <property type="term" value="F:RNA polymerase II transcription regulatory region sequence-specific DNA binding"/>
    <property type="evidence" value="ECO:0007669"/>
    <property type="project" value="TreeGrafter"/>
</dbReference>
<dbReference type="SUPFAM" id="SSF57850">
    <property type="entry name" value="RING/U-box"/>
    <property type="match status" value="1"/>
</dbReference>
<dbReference type="CDD" id="cd06008">
    <property type="entry name" value="NF-X1-zinc-finger"/>
    <property type="match status" value="5"/>
</dbReference>
<keyword evidence="13" id="KW-1185">Reference proteome</keyword>
<evidence type="ECO:0000256" key="5">
    <source>
        <dbReference type="ARBA" id="ARBA00022771"/>
    </source>
</evidence>
<comment type="similarity">
    <text evidence="2">Belongs to the NFX1 family.</text>
</comment>
<evidence type="ECO:0000256" key="4">
    <source>
        <dbReference type="ARBA" id="ARBA00022737"/>
    </source>
</evidence>
<keyword evidence="6" id="KW-0862">Zinc</keyword>
<dbReference type="GO" id="GO:0000981">
    <property type="term" value="F:DNA-binding transcription factor activity, RNA polymerase II-specific"/>
    <property type="evidence" value="ECO:0007669"/>
    <property type="project" value="TreeGrafter"/>
</dbReference>
<evidence type="ECO:0000256" key="2">
    <source>
        <dbReference type="ARBA" id="ARBA00007269"/>
    </source>
</evidence>
<dbReference type="GO" id="GO:0005634">
    <property type="term" value="C:nucleus"/>
    <property type="evidence" value="ECO:0007669"/>
    <property type="project" value="UniProtKB-SubCell"/>
</dbReference>
<dbReference type="AlphaFoldDB" id="A0A498S5U8"/>
<dbReference type="SMART" id="SM00438">
    <property type="entry name" value="ZnF_NFX"/>
    <property type="match status" value="9"/>
</dbReference>
<protein>
    <recommendedName>
        <fullName evidence="11">R3H domain-containing protein</fullName>
    </recommendedName>
</protein>
<comment type="subcellular location">
    <subcellularLocation>
        <location evidence="1">Nucleus</location>
    </subcellularLocation>
</comment>
<evidence type="ECO:0000256" key="3">
    <source>
        <dbReference type="ARBA" id="ARBA00022723"/>
    </source>
</evidence>
<dbReference type="EMBL" id="UPTC01000169">
    <property type="protein sequence ID" value="VBB27017.1"/>
    <property type="molecule type" value="Genomic_DNA"/>
</dbReference>
<feature type="region of interest" description="Disordered" evidence="10">
    <location>
        <begin position="131"/>
        <end position="155"/>
    </location>
</feature>
<dbReference type="InterPro" id="IPR000967">
    <property type="entry name" value="Znf_NFX1"/>
</dbReference>
<dbReference type="STRING" id="6277.A0A498S5U8"/>
<dbReference type="Proteomes" id="UP000276991">
    <property type="component" value="Unassembled WGS sequence"/>
</dbReference>
<organism evidence="12 13">
    <name type="scientific">Acanthocheilonema viteae</name>
    <name type="common">Filarial nematode worm</name>
    <name type="synonym">Dipetalonema viteae</name>
    <dbReference type="NCBI Taxonomy" id="6277"/>
    <lineage>
        <taxon>Eukaryota</taxon>
        <taxon>Metazoa</taxon>
        <taxon>Ecdysozoa</taxon>
        <taxon>Nematoda</taxon>
        <taxon>Chromadorea</taxon>
        <taxon>Rhabditida</taxon>
        <taxon>Spirurina</taxon>
        <taxon>Spiruromorpha</taxon>
        <taxon>Filarioidea</taxon>
        <taxon>Onchocercidae</taxon>
        <taxon>Acanthocheilonema</taxon>
    </lineage>
</organism>
<evidence type="ECO:0000256" key="9">
    <source>
        <dbReference type="ARBA" id="ARBA00023242"/>
    </source>
</evidence>